<dbReference type="SUPFAM" id="SSF53807">
    <property type="entry name" value="Helical backbone' metal receptor"/>
    <property type="match status" value="1"/>
</dbReference>
<evidence type="ECO:0000259" key="2">
    <source>
        <dbReference type="PROSITE" id="PS50983"/>
    </source>
</evidence>
<dbReference type="Gene3D" id="3.40.50.1980">
    <property type="entry name" value="Nitrogenase molybdenum iron protein domain"/>
    <property type="match status" value="2"/>
</dbReference>
<evidence type="ECO:0000313" key="3">
    <source>
        <dbReference type="EMBL" id="BBD73175.1"/>
    </source>
</evidence>
<dbReference type="KEGG" id="sacd:HS1genome_1564"/>
<dbReference type="NCBIfam" id="NF038402">
    <property type="entry name" value="TroA_like"/>
    <property type="match status" value="1"/>
</dbReference>
<name>A0A348B4S3_9CREN</name>
<dbReference type="GeneID" id="38667066"/>
<accession>A0A348B4S3</accession>
<gene>
    <name evidence="3" type="ORF">HS1genome_1564</name>
</gene>
<sequence>MKVYSPEVGFVDVPEEPSRIISLSPAVTETLFMLGMGDRVVGVDSWSYRPREALKVRRVGSYATLNTNVVRELSPDLVLTTTGVQRPLIDQLKAAKVPVFPVPIPSTVFELISGVALVGGLVGKYEEGAKLAEGLHSRLVELSRLRFSTPVRAYIEIDLGGPTVPAFFSHITSALHLLNVHNVYGNVKQAYLYGVKVADFPLFDVSDVFRTDPDVVIYEFKRKQPSGEEVKELVRSRGWDKLRAVREGRLVVLPADTLAHHGPSFLDNLRECLVKVMDSLGSPSPSP</sequence>
<dbReference type="AlphaFoldDB" id="A0A348B4S3"/>
<dbReference type="EMBL" id="AP018553">
    <property type="protein sequence ID" value="BBD73175.1"/>
    <property type="molecule type" value="Genomic_DNA"/>
</dbReference>
<organism evidence="3 4">
    <name type="scientific">Sulfodiicoccus acidiphilus</name>
    <dbReference type="NCBI Taxonomy" id="1670455"/>
    <lineage>
        <taxon>Archaea</taxon>
        <taxon>Thermoproteota</taxon>
        <taxon>Thermoprotei</taxon>
        <taxon>Sulfolobales</taxon>
        <taxon>Sulfolobaceae</taxon>
        <taxon>Sulfodiicoccus</taxon>
    </lineage>
</organism>
<dbReference type="Proteomes" id="UP000276741">
    <property type="component" value="Chromosome"/>
</dbReference>
<keyword evidence="1" id="KW-0732">Signal</keyword>
<feature type="domain" description="Fe/B12 periplasmic-binding" evidence="2">
    <location>
        <begin position="19"/>
        <end position="281"/>
    </location>
</feature>
<dbReference type="InterPro" id="IPR054828">
    <property type="entry name" value="Vit_B12_bind_prot"/>
</dbReference>
<dbReference type="InterPro" id="IPR002491">
    <property type="entry name" value="ABC_transptr_periplasmic_BD"/>
</dbReference>
<proteinExistence type="predicted"/>
<dbReference type="InterPro" id="IPR050902">
    <property type="entry name" value="ABC_Transporter_SBP"/>
</dbReference>
<dbReference type="PANTHER" id="PTHR30535:SF34">
    <property type="entry name" value="MOLYBDATE-BINDING PROTEIN MOLA"/>
    <property type="match status" value="1"/>
</dbReference>
<evidence type="ECO:0000256" key="1">
    <source>
        <dbReference type="ARBA" id="ARBA00022729"/>
    </source>
</evidence>
<keyword evidence="4" id="KW-1185">Reference proteome</keyword>
<dbReference type="PROSITE" id="PS50983">
    <property type="entry name" value="FE_B12_PBP"/>
    <property type="match status" value="1"/>
</dbReference>
<protein>
    <submittedName>
        <fullName evidence="3">Iron ABC transporter substrate-binding protein</fullName>
    </submittedName>
</protein>
<evidence type="ECO:0000313" key="4">
    <source>
        <dbReference type="Proteomes" id="UP000276741"/>
    </source>
</evidence>
<dbReference type="OrthoDB" id="24039at2157"/>
<dbReference type="RefSeq" id="WP_126450312.1">
    <property type="nucleotide sequence ID" value="NZ_AP018553.1"/>
</dbReference>
<dbReference type="PANTHER" id="PTHR30535">
    <property type="entry name" value="VITAMIN B12-BINDING PROTEIN"/>
    <property type="match status" value="1"/>
</dbReference>
<reference evidence="4" key="1">
    <citation type="submission" date="2018-04" db="EMBL/GenBank/DDBJ databases">
        <title>Complete genome sequence of Sulfodiicoccus acidiphilus strain HS-1.</title>
        <authorList>
            <person name="Sakai H.D."/>
            <person name="Kurosawa N."/>
        </authorList>
    </citation>
    <scope>NUCLEOTIDE SEQUENCE [LARGE SCALE GENOMIC DNA]</scope>
    <source>
        <strain evidence="4">HS-1</strain>
    </source>
</reference>
<dbReference type="Pfam" id="PF01497">
    <property type="entry name" value="Peripla_BP_2"/>
    <property type="match status" value="1"/>
</dbReference>